<comment type="caution">
    <text evidence="1">The sequence shown here is derived from an EMBL/GenBank/DDBJ whole genome shotgun (WGS) entry which is preliminary data.</text>
</comment>
<gene>
    <name evidence="1" type="ORF">Acr_10g0006490</name>
</gene>
<accession>A0A7J0F981</accession>
<reference evidence="1 2" key="1">
    <citation type="submission" date="2019-07" db="EMBL/GenBank/DDBJ databases">
        <title>De Novo Assembly of kiwifruit Actinidia rufa.</title>
        <authorList>
            <person name="Sugita-Konishi S."/>
            <person name="Sato K."/>
            <person name="Mori E."/>
            <person name="Abe Y."/>
            <person name="Kisaki G."/>
            <person name="Hamano K."/>
            <person name="Suezawa K."/>
            <person name="Otani M."/>
            <person name="Fukuda T."/>
            <person name="Manabe T."/>
            <person name="Gomi K."/>
            <person name="Tabuchi M."/>
            <person name="Akimitsu K."/>
            <person name="Kataoka I."/>
        </authorList>
    </citation>
    <scope>NUCLEOTIDE SEQUENCE [LARGE SCALE GENOMIC DNA]</scope>
    <source>
        <strain evidence="2">cv. Fuchu</strain>
    </source>
</reference>
<name>A0A7J0F981_9ERIC</name>
<dbReference type="OrthoDB" id="5544992at2759"/>
<sequence>MVWYQSMVHILRSANLNCKASFHLQFLFTNMADAQEKSRAITMALYAENKLGFIDYSLPYPTDPDIQPLWKRVSTIVLSWMLNSIDNMIMSSLTSCRNPYELCCDLESRFTQGNNATIFKLQIEITNIHQAQQPPSTVGQCLKPQQLASAVNPPHQSSNIQTESTSCPIKDLNTHCTIVTVEVTTNLDVSKSLGIQTGSTITYQTTPLLNQIIQDKRRWP</sequence>
<dbReference type="AlphaFoldDB" id="A0A7J0F981"/>
<evidence type="ECO:0000313" key="1">
    <source>
        <dbReference type="EMBL" id="GFY95264.1"/>
    </source>
</evidence>
<evidence type="ECO:0000313" key="2">
    <source>
        <dbReference type="Proteomes" id="UP000585474"/>
    </source>
</evidence>
<dbReference type="PANTHER" id="PTHR37610:SF100">
    <property type="entry name" value="COPIA-LIKE POLYPROTEIN_RETROTRANSPOSON"/>
    <property type="match status" value="1"/>
</dbReference>
<dbReference type="EMBL" id="BJWL01000010">
    <property type="protein sequence ID" value="GFY95264.1"/>
    <property type="molecule type" value="Genomic_DNA"/>
</dbReference>
<organism evidence="1 2">
    <name type="scientific">Actinidia rufa</name>
    <dbReference type="NCBI Taxonomy" id="165716"/>
    <lineage>
        <taxon>Eukaryota</taxon>
        <taxon>Viridiplantae</taxon>
        <taxon>Streptophyta</taxon>
        <taxon>Embryophyta</taxon>
        <taxon>Tracheophyta</taxon>
        <taxon>Spermatophyta</taxon>
        <taxon>Magnoliopsida</taxon>
        <taxon>eudicotyledons</taxon>
        <taxon>Gunneridae</taxon>
        <taxon>Pentapetalae</taxon>
        <taxon>asterids</taxon>
        <taxon>Ericales</taxon>
        <taxon>Actinidiaceae</taxon>
        <taxon>Actinidia</taxon>
    </lineage>
</organism>
<keyword evidence="2" id="KW-1185">Reference proteome</keyword>
<dbReference type="PANTHER" id="PTHR37610">
    <property type="entry name" value="CCHC-TYPE DOMAIN-CONTAINING PROTEIN"/>
    <property type="match status" value="1"/>
</dbReference>
<protein>
    <submittedName>
        <fullName evidence="1">Uncharacterized protein</fullName>
    </submittedName>
</protein>
<dbReference type="Proteomes" id="UP000585474">
    <property type="component" value="Unassembled WGS sequence"/>
</dbReference>
<proteinExistence type="predicted"/>